<dbReference type="PROSITE" id="PS51330">
    <property type="entry name" value="DHFR_2"/>
    <property type="match status" value="1"/>
</dbReference>
<evidence type="ECO:0000259" key="8">
    <source>
        <dbReference type="PROSITE" id="PS51330"/>
    </source>
</evidence>
<keyword evidence="10" id="KW-1185">Reference proteome</keyword>
<accession>A0A8D5FWQ5</accession>
<dbReference type="GO" id="GO:0004146">
    <property type="term" value="F:dihydrofolate reductase activity"/>
    <property type="evidence" value="ECO:0007669"/>
    <property type="project" value="UniProtKB-EC"/>
</dbReference>
<dbReference type="PANTHER" id="PTHR48069:SF3">
    <property type="entry name" value="DIHYDROFOLATE REDUCTASE"/>
    <property type="match status" value="1"/>
</dbReference>
<dbReference type="InterPro" id="IPR012259">
    <property type="entry name" value="DHFR"/>
</dbReference>
<gene>
    <name evidence="9" type="ORF">DGMP_37170</name>
</gene>
<evidence type="ECO:0000256" key="7">
    <source>
        <dbReference type="ARBA" id="ARBA00025067"/>
    </source>
</evidence>
<protein>
    <recommendedName>
        <fullName evidence="3">dihydrofolate reductase</fullName>
        <ecNumber evidence="3">1.5.1.3</ecNumber>
    </recommendedName>
</protein>
<dbReference type="GO" id="GO:0006730">
    <property type="term" value="P:one-carbon metabolic process"/>
    <property type="evidence" value="ECO:0007669"/>
    <property type="project" value="UniProtKB-KW"/>
</dbReference>
<dbReference type="AlphaFoldDB" id="A0A8D5FWQ5"/>
<name>A0A8D5FWQ5_9BACT</name>
<dbReference type="EMBL" id="AP024086">
    <property type="protein sequence ID" value="BCL63024.1"/>
    <property type="molecule type" value="Genomic_DNA"/>
</dbReference>
<evidence type="ECO:0000256" key="6">
    <source>
        <dbReference type="ARBA" id="ARBA00023002"/>
    </source>
</evidence>
<dbReference type="EC" id="1.5.1.3" evidence="3"/>
<dbReference type="GO" id="GO:0050661">
    <property type="term" value="F:NADP binding"/>
    <property type="evidence" value="ECO:0007669"/>
    <property type="project" value="InterPro"/>
</dbReference>
<keyword evidence="6" id="KW-0560">Oxidoreductase</keyword>
<evidence type="ECO:0000313" key="9">
    <source>
        <dbReference type="EMBL" id="BCL63024.1"/>
    </source>
</evidence>
<evidence type="ECO:0000313" key="10">
    <source>
        <dbReference type="Proteomes" id="UP000826725"/>
    </source>
</evidence>
<keyword evidence="5" id="KW-0521">NADP</keyword>
<dbReference type="InterPro" id="IPR001796">
    <property type="entry name" value="DHFR_dom"/>
</dbReference>
<evidence type="ECO:0000256" key="1">
    <source>
        <dbReference type="ARBA" id="ARBA00004903"/>
    </source>
</evidence>
<dbReference type="Proteomes" id="UP000826725">
    <property type="component" value="Chromosome"/>
</dbReference>
<reference evidence="9" key="1">
    <citation type="submission" date="2020-09" db="EMBL/GenBank/DDBJ databases">
        <title>Desulfogranum mesoprofundum gen. nov., sp. nov., a novel mesophilic, sulfate-reducing chemolithoautotroph isolated from a deep-sea hydrothermal vent chimney in the Suiyo Seamount.</title>
        <authorList>
            <person name="Hashimoto Y."/>
            <person name="Nakagawa S."/>
        </authorList>
    </citation>
    <scope>NUCLEOTIDE SEQUENCE</scope>
    <source>
        <strain evidence="9">KT2</strain>
    </source>
</reference>
<sequence>MSHDYGKKNIRILSCPLPGRRHIVLSRNANYIPKNVEKAESLEKALEMCEGEEKVFIIGGAQVFSHGLDVATTIRLTTLEREVEGDVVFPELPEKSFQEVSREHFPDGKEPFSVIVYKRNRD</sequence>
<keyword evidence="4" id="KW-0554">One-carbon metabolism</keyword>
<comment type="pathway">
    <text evidence="1">Cofactor biosynthesis; tetrahydrofolate biosynthesis; 5,6,7,8-tetrahydrofolate from 7,8-dihydrofolate: step 1/1.</text>
</comment>
<comment type="similarity">
    <text evidence="2">Belongs to the dihydrofolate reductase family.</text>
</comment>
<dbReference type="GO" id="GO:0046655">
    <property type="term" value="P:folic acid metabolic process"/>
    <property type="evidence" value="ECO:0007669"/>
    <property type="project" value="TreeGrafter"/>
</dbReference>
<dbReference type="PANTHER" id="PTHR48069">
    <property type="entry name" value="DIHYDROFOLATE REDUCTASE"/>
    <property type="match status" value="1"/>
</dbReference>
<proteinExistence type="inferred from homology"/>
<dbReference type="KEGG" id="dbk:DGMP_37170"/>
<feature type="domain" description="DHFR" evidence="8">
    <location>
        <begin position="1"/>
        <end position="119"/>
    </location>
</feature>
<dbReference type="CDD" id="cd00209">
    <property type="entry name" value="DHFR"/>
    <property type="match status" value="1"/>
</dbReference>
<evidence type="ECO:0000256" key="3">
    <source>
        <dbReference type="ARBA" id="ARBA00012856"/>
    </source>
</evidence>
<dbReference type="GO" id="GO:0005829">
    <property type="term" value="C:cytosol"/>
    <property type="evidence" value="ECO:0007669"/>
    <property type="project" value="TreeGrafter"/>
</dbReference>
<evidence type="ECO:0000256" key="2">
    <source>
        <dbReference type="ARBA" id="ARBA00009539"/>
    </source>
</evidence>
<organism evidence="9 10">
    <name type="scientific">Desulfomarina profundi</name>
    <dbReference type="NCBI Taxonomy" id="2772557"/>
    <lineage>
        <taxon>Bacteria</taxon>
        <taxon>Pseudomonadati</taxon>
        <taxon>Thermodesulfobacteriota</taxon>
        <taxon>Desulfobulbia</taxon>
        <taxon>Desulfobulbales</taxon>
        <taxon>Desulfobulbaceae</taxon>
        <taxon>Desulfomarina</taxon>
    </lineage>
</organism>
<dbReference type="Pfam" id="PF00186">
    <property type="entry name" value="DHFR_1"/>
    <property type="match status" value="1"/>
</dbReference>
<evidence type="ECO:0000256" key="4">
    <source>
        <dbReference type="ARBA" id="ARBA00022563"/>
    </source>
</evidence>
<dbReference type="GO" id="GO:0046452">
    <property type="term" value="P:dihydrofolate metabolic process"/>
    <property type="evidence" value="ECO:0007669"/>
    <property type="project" value="TreeGrafter"/>
</dbReference>
<evidence type="ECO:0000256" key="5">
    <source>
        <dbReference type="ARBA" id="ARBA00022857"/>
    </source>
</evidence>
<comment type="function">
    <text evidence="7">Key enzyme in folate metabolism. Catalyzes an essential reaction for de novo glycine and purine synthesis, and for DNA precursor synthesis.</text>
</comment>
<dbReference type="GO" id="GO:0046654">
    <property type="term" value="P:tetrahydrofolate biosynthetic process"/>
    <property type="evidence" value="ECO:0007669"/>
    <property type="project" value="InterPro"/>
</dbReference>